<protein>
    <recommendedName>
        <fullName evidence="2">Flavinylation-associated cytochrome domain-containing protein</fullName>
    </recommendedName>
</protein>
<sequence length="101" mass="11474">METRRRILNINLLIVKIKAILSTLILLLFIPVTFSGIGLYFAPSGRIARITNWTFLGFSKESLEAMHNVPGMVFGALVVIHLLLNFKIYKNEIICLIRTKT</sequence>
<evidence type="ECO:0000313" key="3">
    <source>
        <dbReference type="EMBL" id="PMP67529.1"/>
    </source>
</evidence>
<dbReference type="EMBL" id="PNIL01000043">
    <property type="protein sequence ID" value="PMP67529.1"/>
    <property type="molecule type" value="Genomic_DNA"/>
</dbReference>
<keyword evidence="1" id="KW-0812">Transmembrane</keyword>
<feature type="transmembrane region" description="Helical" evidence="1">
    <location>
        <begin position="20"/>
        <end position="42"/>
    </location>
</feature>
<reference evidence="3 4" key="1">
    <citation type="submission" date="2018-01" db="EMBL/GenBank/DDBJ databases">
        <title>Metagenomic assembled genomes from two thermal pools in the Uzon Caldera, Kamchatka, Russia.</title>
        <authorList>
            <person name="Wilkins L."/>
            <person name="Ettinger C."/>
        </authorList>
    </citation>
    <scope>NUCLEOTIDE SEQUENCE [LARGE SCALE GENOMIC DNA]</scope>
    <source>
        <strain evidence="3">ZAV-07</strain>
    </source>
</reference>
<evidence type="ECO:0000313" key="4">
    <source>
        <dbReference type="Proteomes" id="UP000237040"/>
    </source>
</evidence>
<dbReference type="RefSeq" id="WP_424586793.1">
    <property type="nucleotide sequence ID" value="NZ_JBNAUB010000013.1"/>
</dbReference>
<dbReference type="AlphaFoldDB" id="A0A2J6WEJ9"/>
<gene>
    <name evidence="3" type="ORF">C0189_03020</name>
</gene>
<dbReference type="Pfam" id="PF14358">
    <property type="entry name" value="DUF4405"/>
    <property type="match status" value="1"/>
</dbReference>
<dbReference type="Proteomes" id="UP000237040">
    <property type="component" value="Unassembled WGS sequence"/>
</dbReference>
<keyword evidence="1" id="KW-1133">Transmembrane helix</keyword>
<evidence type="ECO:0000256" key="1">
    <source>
        <dbReference type="SAM" id="Phobius"/>
    </source>
</evidence>
<keyword evidence="1" id="KW-0472">Membrane</keyword>
<feature type="transmembrane region" description="Helical" evidence="1">
    <location>
        <begin position="65"/>
        <end position="84"/>
    </location>
</feature>
<accession>A0A2J6WEJ9</accession>
<comment type="caution">
    <text evidence="3">The sequence shown here is derived from an EMBL/GenBank/DDBJ whole genome shotgun (WGS) entry which is preliminary data.</text>
</comment>
<dbReference type="InterPro" id="IPR025517">
    <property type="entry name" value="DUF4405"/>
</dbReference>
<name>A0A2J6WEJ9_9BACT</name>
<evidence type="ECO:0000259" key="2">
    <source>
        <dbReference type="Pfam" id="PF14358"/>
    </source>
</evidence>
<organism evidence="3 4">
    <name type="scientific">Caldisericum exile</name>
    <dbReference type="NCBI Taxonomy" id="693075"/>
    <lineage>
        <taxon>Bacteria</taxon>
        <taxon>Pseudomonadati</taxon>
        <taxon>Caldisericota/Cryosericota group</taxon>
        <taxon>Caldisericota</taxon>
        <taxon>Caldisericia</taxon>
        <taxon>Caldisericales</taxon>
        <taxon>Caldisericaceae</taxon>
        <taxon>Caldisericum</taxon>
    </lineage>
</organism>
<feature type="domain" description="Flavinylation-associated cytochrome" evidence="2">
    <location>
        <begin position="20"/>
        <end position="86"/>
    </location>
</feature>
<proteinExistence type="predicted"/>